<dbReference type="RefSeq" id="WP_052017457.1">
    <property type="nucleotide sequence ID" value="NZ_QYYA01000001.1"/>
</dbReference>
<sequence length="130" mass="14500">MRILVCGGRDFRDAALVQRSLQRLQRHNLLSLLIHGDASGADQLASQWAYQVGIDQVSYPANWTAHGRAAGPMRNRRMLQHGRPQAILAFAGGRGTSDMIRIAEQAALPVWQPCEEEDIPWLEPNAMMAR</sequence>
<protein>
    <submittedName>
        <fullName evidence="2">DUF2493 domain-containing protein</fullName>
    </submittedName>
</protein>
<dbReference type="AlphaFoldDB" id="A0A418Y3X1"/>
<keyword evidence="3" id="KW-1185">Reference proteome</keyword>
<evidence type="ECO:0000313" key="3">
    <source>
        <dbReference type="Proteomes" id="UP000283734"/>
    </source>
</evidence>
<dbReference type="InterPro" id="IPR019627">
    <property type="entry name" value="YAcAr"/>
</dbReference>
<accession>A0A418Y3X1</accession>
<comment type="caution">
    <text evidence="2">The sequence shown here is derived from an EMBL/GenBank/DDBJ whole genome shotgun (WGS) entry which is preliminary data.</text>
</comment>
<dbReference type="Proteomes" id="UP000283734">
    <property type="component" value="Unassembled WGS sequence"/>
</dbReference>
<proteinExistence type="predicted"/>
<dbReference type="Pfam" id="PF10686">
    <property type="entry name" value="YAcAr"/>
    <property type="match status" value="1"/>
</dbReference>
<dbReference type="EMBL" id="QYYA01000001">
    <property type="protein sequence ID" value="RJG20244.1"/>
    <property type="molecule type" value="Genomic_DNA"/>
</dbReference>
<dbReference type="OrthoDB" id="572639at2"/>
<organism evidence="2 3">
    <name type="scientific">Alcanivorax profundi</name>
    <dbReference type="NCBI Taxonomy" id="2338368"/>
    <lineage>
        <taxon>Bacteria</taxon>
        <taxon>Pseudomonadati</taxon>
        <taxon>Pseudomonadota</taxon>
        <taxon>Gammaproteobacteria</taxon>
        <taxon>Oceanospirillales</taxon>
        <taxon>Alcanivoracaceae</taxon>
        <taxon>Alcanivorax</taxon>
    </lineage>
</organism>
<gene>
    <name evidence="2" type="ORF">D4A39_00355</name>
</gene>
<feature type="domain" description="YspA cpYpsA-related SLOG" evidence="1">
    <location>
        <begin position="1"/>
        <end position="66"/>
    </location>
</feature>
<evidence type="ECO:0000259" key="1">
    <source>
        <dbReference type="Pfam" id="PF10686"/>
    </source>
</evidence>
<evidence type="ECO:0000313" key="2">
    <source>
        <dbReference type="EMBL" id="RJG20244.1"/>
    </source>
</evidence>
<name>A0A418Y3X1_9GAMM</name>
<reference evidence="2 3" key="1">
    <citation type="submission" date="2018-09" db="EMBL/GenBank/DDBJ databases">
        <title>Alcanivorax profundi sp. nov., isolated from 1000 m-depth seawater of the Mariana Trench.</title>
        <authorList>
            <person name="Liu J."/>
        </authorList>
    </citation>
    <scope>NUCLEOTIDE SEQUENCE [LARGE SCALE GENOMIC DNA]</scope>
    <source>
        <strain evidence="2 3">MTEO17</strain>
    </source>
</reference>